<keyword evidence="4" id="KW-0732">Signal</keyword>
<dbReference type="InterPro" id="IPR039424">
    <property type="entry name" value="SBP_5"/>
</dbReference>
<dbReference type="RefSeq" id="WP_211140993.1">
    <property type="nucleotide sequence ID" value="NZ_JAEEGB010000003.1"/>
</dbReference>
<dbReference type="Gene3D" id="3.40.190.10">
    <property type="entry name" value="Periplasmic binding protein-like II"/>
    <property type="match status" value="1"/>
</dbReference>
<dbReference type="SUPFAM" id="SSF53850">
    <property type="entry name" value="Periplasmic binding protein-like II"/>
    <property type="match status" value="1"/>
</dbReference>
<comment type="similarity">
    <text evidence="2">Belongs to the bacterial solute-binding protein 5 family.</text>
</comment>
<evidence type="ECO:0000259" key="6">
    <source>
        <dbReference type="PROSITE" id="PS50111"/>
    </source>
</evidence>
<dbReference type="Gene3D" id="3.10.105.10">
    <property type="entry name" value="Dipeptide-binding Protein, Domain 3"/>
    <property type="match status" value="1"/>
</dbReference>
<evidence type="ECO:0000256" key="1">
    <source>
        <dbReference type="ARBA" id="ARBA00004193"/>
    </source>
</evidence>
<dbReference type="Proteomes" id="UP000622687">
    <property type="component" value="Unassembled WGS sequence"/>
</dbReference>
<evidence type="ECO:0000256" key="3">
    <source>
        <dbReference type="ARBA" id="ARBA00022448"/>
    </source>
</evidence>
<dbReference type="GO" id="GO:0004888">
    <property type="term" value="F:transmembrane signaling receptor activity"/>
    <property type="evidence" value="ECO:0007669"/>
    <property type="project" value="InterPro"/>
</dbReference>
<name>A0A934HQS3_9CLOT</name>
<dbReference type="AlphaFoldDB" id="A0A934HQS3"/>
<dbReference type="InterPro" id="IPR000914">
    <property type="entry name" value="SBP_5_dom"/>
</dbReference>
<evidence type="ECO:0000313" key="8">
    <source>
        <dbReference type="Proteomes" id="UP000622687"/>
    </source>
</evidence>
<dbReference type="GO" id="GO:0015833">
    <property type="term" value="P:peptide transport"/>
    <property type="evidence" value="ECO:0007669"/>
    <property type="project" value="TreeGrafter"/>
</dbReference>
<evidence type="ECO:0000256" key="5">
    <source>
        <dbReference type="PROSITE-ProRule" id="PRU00284"/>
    </source>
</evidence>
<dbReference type="InterPro" id="IPR004090">
    <property type="entry name" value="Chemotax_Me-accpt_rcpt"/>
</dbReference>
<dbReference type="PANTHER" id="PTHR30290">
    <property type="entry name" value="PERIPLASMIC BINDING COMPONENT OF ABC TRANSPORTER"/>
    <property type="match status" value="1"/>
</dbReference>
<dbReference type="EMBL" id="JAEEGB010000003">
    <property type="protein sequence ID" value="MBI6871548.1"/>
    <property type="molecule type" value="Genomic_DNA"/>
</dbReference>
<organism evidence="7 8">
    <name type="scientific">Clostridium aciditolerans</name>
    <dbReference type="NCBI Taxonomy" id="339861"/>
    <lineage>
        <taxon>Bacteria</taxon>
        <taxon>Bacillati</taxon>
        <taxon>Bacillota</taxon>
        <taxon>Clostridia</taxon>
        <taxon>Eubacteriales</taxon>
        <taxon>Clostridiaceae</taxon>
        <taxon>Clostridium</taxon>
    </lineage>
</organism>
<evidence type="ECO:0000256" key="2">
    <source>
        <dbReference type="ARBA" id="ARBA00005695"/>
    </source>
</evidence>
<reference evidence="7" key="1">
    <citation type="submission" date="2020-12" db="EMBL/GenBank/DDBJ databases">
        <title>Clostridium thailandense sp. nov., a novel acetogenic bacterium isolated from peat land soil in Thailand.</title>
        <authorList>
            <person name="Chaikitkaew S."/>
            <person name="Birkeland N.K."/>
        </authorList>
    </citation>
    <scope>NUCLEOTIDE SEQUENCE</scope>
    <source>
        <strain evidence="7">DSM 17425</strain>
    </source>
</reference>
<dbReference type="GO" id="GO:0006935">
    <property type="term" value="P:chemotaxis"/>
    <property type="evidence" value="ECO:0007669"/>
    <property type="project" value="InterPro"/>
</dbReference>
<dbReference type="GO" id="GO:1904680">
    <property type="term" value="F:peptide transmembrane transporter activity"/>
    <property type="evidence" value="ECO:0007669"/>
    <property type="project" value="TreeGrafter"/>
</dbReference>
<dbReference type="PRINTS" id="PR00260">
    <property type="entry name" value="CHEMTRNSDUCR"/>
</dbReference>
<comment type="caution">
    <text evidence="7">The sequence shown here is derived from an EMBL/GenBank/DDBJ whole genome shotgun (WGS) entry which is preliminary data.</text>
</comment>
<dbReference type="PROSITE" id="PS50111">
    <property type="entry name" value="CHEMOTAXIS_TRANSDUC_2"/>
    <property type="match status" value="1"/>
</dbReference>
<gene>
    <name evidence="7" type="ORF">I6U51_02360</name>
</gene>
<dbReference type="Pfam" id="PF00015">
    <property type="entry name" value="MCPsignal"/>
    <property type="match status" value="1"/>
</dbReference>
<keyword evidence="8" id="KW-1185">Reference proteome</keyword>
<keyword evidence="3" id="KW-0813">Transport</keyword>
<dbReference type="PROSITE" id="PS01040">
    <property type="entry name" value="SBP_BACTERIAL_5"/>
    <property type="match status" value="1"/>
</dbReference>
<accession>A0A934HQS3</accession>
<dbReference type="GO" id="GO:0007165">
    <property type="term" value="P:signal transduction"/>
    <property type="evidence" value="ECO:0007669"/>
    <property type="project" value="UniProtKB-KW"/>
</dbReference>
<proteinExistence type="inferred from homology"/>
<sequence>MLGWKKNKENLDKKAAYRPLENETLHNIQNGNELSLLKHNQKCIVTRINDKIEETGFAAENLISLTQDIAKNAEIQKESIEKVVNEISNYSALAEEVFASTENSKRIAEQTMEIAREGSNAVDSSISAMNEIELSVQNAKKVVNDLSLKAAHINEMLAIIKDIANHTNLLSLNASIEAARAGEAGRGFAVVAQEVKNLAQRSAESAGHISNTINEINNSIDETIGAMNKSMDKVLEGSNIGKNTKEVFNNIINAVSTTSEVAEEINAAVSKQTESLENIISSTEEMNRTSEKVMGMVETASLNTQYTKTSLNILSNVSKDLQSISTKLLDKIETDEKAELVLTTFLSEAPLSYDPQLAIDTQSGQILYNVHGGLLLISSTGEITPGIAKSWYVEDDNLTWIFNLRKGAKFHNGREITAEDVKYTYERLLRPSLKSPNSWFLEQIEGAKEYNKGIAQEVKGIKILDRYRVSLKLTRPYTGFLLNLGQYVCSILAKEDVEKGNLTGCGPYILESTEKDRCVLTAFNNYFGGSPYVDKIIVRFEGPKSIESFIDNKCDFVTIDNKKQIEELSKVKNLDIKYKSIMGTYYAGFNLRSNSIFAKDNEIRKALNLAVNKKKIIDEILGGLGEEAKGPMPPNMVDNKYLSGFNYNQRSAKEILSRKGTLIGNSKLKILIREESNETIFYKITQSIINDLKEVGIECTLEKVSPDKYLNPESINRSDLFLSRWISDTGDMDNFLQPMFNPSNFTDFTGYNNPKVTEMMEKAKEIVNPDKRIQLYKELQQIIVDDSPWIFLYHPQLGHISREGVIGVRISPLGIVRYEDIIIEK</sequence>
<dbReference type="Gene3D" id="1.10.287.950">
    <property type="entry name" value="Methyl-accepting chemotaxis protein"/>
    <property type="match status" value="1"/>
</dbReference>
<dbReference type="SUPFAM" id="SSF58104">
    <property type="entry name" value="Methyl-accepting chemotaxis protein (MCP) signaling domain"/>
    <property type="match status" value="1"/>
</dbReference>
<comment type="subcellular location">
    <subcellularLocation>
        <location evidence="1">Cell membrane</location>
        <topology evidence="1">Lipid-anchor</topology>
    </subcellularLocation>
</comment>
<protein>
    <submittedName>
        <fullName evidence="7">Chemotaxis protein</fullName>
    </submittedName>
</protein>
<dbReference type="GO" id="GO:0005886">
    <property type="term" value="C:plasma membrane"/>
    <property type="evidence" value="ECO:0007669"/>
    <property type="project" value="UniProtKB-SubCell"/>
</dbReference>
<dbReference type="SMART" id="SM00283">
    <property type="entry name" value="MA"/>
    <property type="match status" value="1"/>
</dbReference>
<dbReference type="Gene3D" id="3.90.76.10">
    <property type="entry name" value="Dipeptide-binding Protein, Domain 1"/>
    <property type="match status" value="1"/>
</dbReference>
<evidence type="ECO:0000313" key="7">
    <source>
        <dbReference type="EMBL" id="MBI6871548.1"/>
    </source>
</evidence>
<feature type="domain" description="Methyl-accepting transducer" evidence="6">
    <location>
        <begin position="51"/>
        <end position="287"/>
    </location>
</feature>
<dbReference type="CDD" id="cd11386">
    <property type="entry name" value="MCP_signal"/>
    <property type="match status" value="1"/>
</dbReference>
<dbReference type="InterPro" id="IPR004089">
    <property type="entry name" value="MCPsignal_dom"/>
</dbReference>
<dbReference type="PANTHER" id="PTHR30290:SF9">
    <property type="entry name" value="OLIGOPEPTIDE-BINDING PROTEIN APPA"/>
    <property type="match status" value="1"/>
</dbReference>
<keyword evidence="5" id="KW-0807">Transducer</keyword>
<dbReference type="CDD" id="cd00995">
    <property type="entry name" value="PBP2_NikA_DppA_OppA_like"/>
    <property type="match status" value="1"/>
</dbReference>
<dbReference type="Pfam" id="PF00496">
    <property type="entry name" value="SBP_bac_5"/>
    <property type="match status" value="1"/>
</dbReference>
<dbReference type="InterPro" id="IPR023765">
    <property type="entry name" value="SBP_5_CS"/>
</dbReference>
<evidence type="ECO:0000256" key="4">
    <source>
        <dbReference type="ARBA" id="ARBA00022729"/>
    </source>
</evidence>